<dbReference type="Proteomes" id="UP000325529">
    <property type="component" value="Chromosome"/>
</dbReference>
<proteinExistence type="predicted"/>
<protein>
    <submittedName>
        <fullName evidence="1">Uncharacterized protein</fullName>
    </submittedName>
</protein>
<name>A0A5J6GFB1_STRKN</name>
<dbReference type="KEGG" id="ska:CP970_18390"/>
<keyword evidence="2" id="KW-1185">Reference proteome</keyword>
<sequence length="228" mass="24240">MPRGEGRVVVAAGGLVVLTAGVSGRQGNDVLHSLLLAQLVANRKVNRFTEAENWYEVFGETLESIGWIVESHEGFVRHRASAFPYRVDAPALAALGGISDGPALGLAAAALRELSGLSADDRALQLFEEYGQFGGRGNFQVAVAEVDTEAADGLLAVRLGRFRFRVEDPATVLGRLLRTDFHAGDVFFRGAQTLRLNEEVYGPLRDGIAAKLGARVEALIAAVGGEVA</sequence>
<reference evidence="1 2" key="1">
    <citation type="submission" date="2017-09" db="EMBL/GenBank/DDBJ databases">
        <authorList>
            <person name="Lee N."/>
            <person name="Cho B.-K."/>
        </authorList>
    </citation>
    <scope>NUCLEOTIDE SEQUENCE [LARGE SCALE GENOMIC DNA]</scope>
    <source>
        <strain evidence="1 2">ATCC 12853</strain>
    </source>
</reference>
<evidence type="ECO:0000313" key="2">
    <source>
        <dbReference type="Proteomes" id="UP000325529"/>
    </source>
</evidence>
<organism evidence="1 2">
    <name type="scientific">Streptomyces kanamyceticus</name>
    <dbReference type="NCBI Taxonomy" id="1967"/>
    <lineage>
        <taxon>Bacteria</taxon>
        <taxon>Bacillati</taxon>
        <taxon>Actinomycetota</taxon>
        <taxon>Actinomycetes</taxon>
        <taxon>Kitasatosporales</taxon>
        <taxon>Streptomycetaceae</taxon>
        <taxon>Streptomyces</taxon>
    </lineage>
</organism>
<dbReference type="AlphaFoldDB" id="A0A5J6GFB1"/>
<accession>A0A5J6GFB1</accession>
<evidence type="ECO:0000313" key="1">
    <source>
        <dbReference type="EMBL" id="QEU92611.1"/>
    </source>
</evidence>
<dbReference type="EMBL" id="CP023699">
    <property type="protein sequence ID" value="QEU92611.1"/>
    <property type="molecule type" value="Genomic_DNA"/>
</dbReference>
<gene>
    <name evidence="1" type="ORF">CP970_18390</name>
</gene>